<accession>A0A1B7ZD86</accession>
<evidence type="ECO:0000259" key="8">
    <source>
        <dbReference type="Pfam" id="PF14322"/>
    </source>
</evidence>
<evidence type="ECO:0000256" key="1">
    <source>
        <dbReference type="ARBA" id="ARBA00004442"/>
    </source>
</evidence>
<keyword evidence="3 6" id="KW-0732">Signal</keyword>
<dbReference type="InterPro" id="IPR033985">
    <property type="entry name" value="SusD-like_N"/>
</dbReference>
<comment type="subcellular location">
    <subcellularLocation>
        <location evidence="1">Cell outer membrane</location>
    </subcellularLocation>
</comment>
<evidence type="ECO:0000313" key="9">
    <source>
        <dbReference type="EMBL" id="OBR41317.1"/>
    </source>
</evidence>
<sequence length="582" mass="64247">MKTFKFKKTSLLLGTLLLASMSCSDEFLQVAPTDSLADAQVSTKAGIDGLLIGTYSALNGVFGNRFEGPNHWATGSIVGGEANKGTDAGDYSSLNPIQRYEASPVDPNNDFNSLWRGRYEGISRANKVLSAIANSTELSAADAARLSGEARMLRGHFYFDLKKHFNNIVVFDETVPAEDLALLPNNGDAWTIIESDLQYAYDNLPGVNGAGRVNKWAAAALMGKAKLFQQKFGEAKTWFDDVIANGVTSNGIKYALLDDYSQIFNAENDNHAEVVFDVESSNNTGSVNNANWFDDLNYPYNTGPDGPGNCCGFFQPSFEMANSYRTGADGLPLLDGSYNSAANAVKNDYGVEADEPFVEDTDPLDPRIDHVIGRRGIPYLDWIEHPGKAWIRDQVYGGPYSPKKYIYYRSQENSFTDGSSWTRGYAIMNYTIIRFADVLLMAAEAEIEAPGGSLDTALEYVNRVRRRAANSEHWVKEYDSDDNAANYVISEYTSFPNADFARDAVRFERKLELGEEGHRFFDLVRWGVAAEELNAYLAYESTKLVTKFGGASFTTGKNEYFPIPQAQIDITGSDVLTQNPGY</sequence>
<dbReference type="RefSeq" id="WP_068482552.1">
    <property type="nucleotide sequence ID" value="NZ_CP018760.1"/>
</dbReference>
<dbReference type="STRING" id="1836467.BTR34_14630"/>
<name>A0A1B7ZD86_9FLAO</name>
<feature type="signal peptide" evidence="6">
    <location>
        <begin position="1"/>
        <end position="24"/>
    </location>
</feature>
<dbReference type="EMBL" id="LZFP01000003">
    <property type="protein sequence ID" value="OBR41317.1"/>
    <property type="molecule type" value="Genomic_DNA"/>
</dbReference>
<dbReference type="InterPro" id="IPR012944">
    <property type="entry name" value="SusD_RagB_dom"/>
</dbReference>
<feature type="domain" description="RagB/SusD" evidence="7">
    <location>
        <begin position="273"/>
        <end position="582"/>
    </location>
</feature>
<dbReference type="Pfam" id="PF14322">
    <property type="entry name" value="SusD-like_3"/>
    <property type="match status" value="1"/>
</dbReference>
<dbReference type="Pfam" id="PF07980">
    <property type="entry name" value="SusD_RagB"/>
    <property type="match status" value="1"/>
</dbReference>
<gene>
    <name evidence="9" type="ORF">A9200_13465</name>
</gene>
<comment type="similarity">
    <text evidence="2">Belongs to the SusD family.</text>
</comment>
<feature type="chain" id="PRO_5008602508" evidence="6">
    <location>
        <begin position="25"/>
        <end position="582"/>
    </location>
</feature>
<evidence type="ECO:0000313" key="10">
    <source>
        <dbReference type="Proteomes" id="UP000092164"/>
    </source>
</evidence>
<evidence type="ECO:0000256" key="6">
    <source>
        <dbReference type="SAM" id="SignalP"/>
    </source>
</evidence>
<keyword evidence="5" id="KW-0998">Cell outer membrane</keyword>
<protein>
    <submittedName>
        <fullName evidence="9">Carbohydrate-binding protein SusD</fullName>
    </submittedName>
</protein>
<dbReference type="PROSITE" id="PS51257">
    <property type="entry name" value="PROKAR_LIPOPROTEIN"/>
    <property type="match status" value="1"/>
</dbReference>
<proteinExistence type="inferred from homology"/>
<keyword evidence="4" id="KW-0472">Membrane</keyword>
<dbReference type="SUPFAM" id="SSF48452">
    <property type="entry name" value="TPR-like"/>
    <property type="match status" value="1"/>
</dbReference>
<dbReference type="KEGG" id="mart:BTR34_14630"/>
<comment type="caution">
    <text evidence="9">The sequence shown here is derived from an EMBL/GenBank/DDBJ whole genome shotgun (WGS) entry which is preliminary data.</text>
</comment>
<dbReference type="InterPro" id="IPR011990">
    <property type="entry name" value="TPR-like_helical_dom_sf"/>
</dbReference>
<dbReference type="Proteomes" id="UP000092164">
    <property type="component" value="Unassembled WGS sequence"/>
</dbReference>
<dbReference type="OrthoDB" id="5694214at2"/>
<keyword evidence="10" id="KW-1185">Reference proteome</keyword>
<evidence type="ECO:0000256" key="5">
    <source>
        <dbReference type="ARBA" id="ARBA00023237"/>
    </source>
</evidence>
<reference evidence="10" key="1">
    <citation type="submission" date="2016-06" db="EMBL/GenBank/DDBJ databases">
        <authorList>
            <person name="Zhan P."/>
        </authorList>
    </citation>
    <scope>NUCLEOTIDE SEQUENCE [LARGE SCALE GENOMIC DNA]</scope>
    <source>
        <strain evidence="10">T28</strain>
    </source>
</reference>
<evidence type="ECO:0000256" key="2">
    <source>
        <dbReference type="ARBA" id="ARBA00006275"/>
    </source>
</evidence>
<feature type="domain" description="SusD-like N-terminal" evidence="8">
    <location>
        <begin position="27"/>
        <end position="224"/>
    </location>
</feature>
<dbReference type="GO" id="GO:0009279">
    <property type="term" value="C:cell outer membrane"/>
    <property type="evidence" value="ECO:0007669"/>
    <property type="project" value="UniProtKB-SubCell"/>
</dbReference>
<dbReference type="AlphaFoldDB" id="A0A1B7ZD86"/>
<organism evidence="9 10">
    <name type="scientific">Maribacter hydrothermalis</name>
    <dbReference type="NCBI Taxonomy" id="1836467"/>
    <lineage>
        <taxon>Bacteria</taxon>
        <taxon>Pseudomonadati</taxon>
        <taxon>Bacteroidota</taxon>
        <taxon>Flavobacteriia</taxon>
        <taxon>Flavobacteriales</taxon>
        <taxon>Flavobacteriaceae</taxon>
        <taxon>Maribacter</taxon>
    </lineage>
</organism>
<evidence type="ECO:0000256" key="4">
    <source>
        <dbReference type="ARBA" id="ARBA00023136"/>
    </source>
</evidence>
<dbReference type="Gene3D" id="1.25.40.390">
    <property type="match status" value="1"/>
</dbReference>
<evidence type="ECO:0000259" key="7">
    <source>
        <dbReference type="Pfam" id="PF07980"/>
    </source>
</evidence>
<evidence type="ECO:0000256" key="3">
    <source>
        <dbReference type="ARBA" id="ARBA00022729"/>
    </source>
</evidence>